<sequence length="187" mass="21857">MQSVIEKILNEAKKEAEAISQRYEDEIAKLKKEYEDKIAIAEKKLSEEIEKRKQEEIMRAIARERLEYNKKITTEMQSCIDEILQSAIKKLPEHKRYLDFLKNLIKNSGVKDGELYLSSGDKQKYLTQIEKYIKQEGYNFVIKSDDKMSGGVIIKKEKITFLGSIDVIAEIMREDLKIMIARTLNFV</sequence>
<dbReference type="AlphaFoldDB" id="A0A7C6AGG9"/>
<gene>
    <name evidence="2" type="ORF">ENV70_03530</name>
</gene>
<evidence type="ECO:0008006" key="3">
    <source>
        <dbReference type="Google" id="ProtNLM"/>
    </source>
</evidence>
<protein>
    <recommendedName>
        <fullName evidence="3">V-type proton ATPase subunit E</fullName>
    </recommendedName>
</protein>
<name>A0A7C6AGG9_UNCW3</name>
<reference evidence="2" key="1">
    <citation type="journal article" date="2020" name="mSystems">
        <title>Genome- and Community-Level Interaction Insights into Carbon Utilization and Element Cycling Functions of Hydrothermarchaeota in Hydrothermal Sediment.</title>
        <authorList>
            <person name="Zhou Z."/>
            <person name="Liu Y."/>
            <person name="Xu W."/>
            <person name="Pan J."/>
            <person name="Luo Z.H."/>
            <person name="Li M."/>
        </authorList>
    </citation>
    <scope>NUCLEOTIDE SEQUENCE [LARGE SCALE GENOMIC DNA]</scope>
    <source>
        <strain evidence="2">SpSt-783</strain>
    </source>
</reference>
<evidence type="ECO:0000256" key="1">
    <source>
        <dbReference type="SAM" id="Coils"/>
    </source>
</evidence>
<dbReference type="SUPFAM" id="SSF160527">
    <property type="entry name" value="V-type ATPase subunit E-like"/>
    <property type="match status" value="1"/>
</dbReference>
<dbReference type="EMBL" id="DTHJ01000071">
    <property type="protein sequence ID" value="HHS62675.1"/>
    <property type="molecule type" value="Genomic_DNA"/>
</dbReference>
<accession>A0A7C6AGG9</accession>
<evidence type="ECO:0000313" key="2">
    <source>
        <dbReference type="EMBL" id="HHS62675.1"/>
    </source>
</evidence>
<comment type="caution">
    <text evidence="2">The sequence shown here is derived from an EMBL/GenBank/DDBJ whole genome shotgun (WGS) entry which is preliminary data.</text>
</comment>
<feature type="coiled-coil region" evidence="1">
    <location>
        <begin position="6"/>
        <end position="51"/>
    </location>
</feature>
<keyword evidence="1" id="KW-0175">Coiled coil</keyword>
<organism evidence="2">
    <name type="scientific">candidate division WOR-3 bacterium</name>
    <dbReference type="NCBI Taxonomy" id="2052148"/>
    <lineage>
        <taxon>Bacteria</taxon>
        <taxon>Bacteria division WOR-3</taxon>
    </lineage>
</organism>
<proteinExistence type="predicted"/>